<feature type="signal peptide" evidence="8">
    <location>
        <begin position="1"/>
        <end position="22"/>
    </location>
</feature>
<dbReference type="GO" id="GO:0022900">
    <property type="term" value="P:electron transport chain"/>
    <property type="evidence" value="ECO:0007669"/>
    <property type="project" value="InterPro"/>
</dbReference>
<keyword evidence="5 6" id="KW-0408">Iron</keyword>
<comment type="PTM">
    <text evidence="7">Binds 1 heme group per subunit.</text>
</comment>
<evidence type="ECO:0000256" key="1">
    <source>
        <dbReference type="ARBA" id="ARBA00022448"/>
    </source>
</evidence>
<feature type="binding site" description="covalent" evidence="7">
    <location>
        <position position="141"/>
    </location>
    <ligand>
        <name>heme c</name>
        <dbReference type="ChEBI" id="CHEBI:61717"/>
    </ligand>
</feature>
<keyword evidence="2 7" id="KW-0349">Heme</keyword>
<evidence type="ECO:0000256" key="5">
    <source>
        <dbReference type="ARBA" id="ARBA00023004"/>
    </source>
</evidence>
<evidence type="ECO:0000256" key="7">
    <source>
        <dbReference type="PIRSR" id="PIRSR000027-2"/>
    </source>
</evidence>
<dbReference type="PROSITE" id="PS51257">
    <property type="entry name" value="PROKAR_LIPOPROTEIN"/>
    <property type="match status" value="1"/>
</dbReference>
<evidence type="ECO:0000256" key="8">
    <source>
        <dbReference type="SAM" id="SignalP"/>
    </source>
</evidence>
<reference evidence="9 10" key="1">
    <citation type="submission" date="2018-06" db="EMBL/GenBank/DDBJ databases">
        <authorList>
            <consortium name="Pathogen Informatics"/>
            <person name="Doyle S."/>
        </authorList>
    </citation>
    <scope>NUCLEOTIDE SEQUENCE [LARGE SCALE GENOMIC DNA]</scope>
    <source>
        <strain evidence="9 10">NCTC13336</strain>
    </source>
</reference>
<name>A0A377QYY0_9NEIS</name>
<dbReference type="RefSeq" id="WP_115308244.1">
    <property type="nucleotide sequence ID" value="NZ_CP091516.1"/>
</dbReference>
<dbReference type="EMBL" id="UGJJ01000001">
    <property type="protein sequence ID" value="STR00217.1"/>
    <property type="molecule type" value="Genomic_DNA"/>
</dbReference>
<dbReference type="GO" id="GO:0020037">
    <property type="term" value="F:heme binding"/>
    <property type="evidence" value="ECO:0007669"/>
    <property type="project" value="InterPro"/>
</dbReference>
<dbReference type="PROSITE" id="PS51009">
    <property type="entry name" value="CYTCII"/>
    <property type="match status" value="1"/>
</dbReference>
<dbReference type="Proteomes" id="UP000254293">
    <property type="component" value="Unassembled WGS sequence"/>
</dbReference>
<feature type="binding site" description="axial binding residue" evidence="6">
    <location>
        <position position="145"/>
    </location>
    <ligand>
        <name>heme c</name>
        <dbReference type="ChEBI" id="CHEBI:61717"/>
    </ligand>
    <ligandPart>
        <name>Fe</name>
        <dbReference type="ChEBI" id="CHEBI:18248"/>
    </ligandPart>
</feature>
<evidence type="ECO:0000313" key="10">
    <source>
        <dbReference type="Proteomes" id="UP000254293"/>
    </source>
</evidence>
<dbReference type="GO" id="GO:0009055">
    <property type="term" value="F:electron transfer activity"/>
    <property type="evidence" value="ECO:0007669"/>
    <property type="project" value="InterPro"/>
</dbReference>
<keyword evidence="3 6" id="KW-0479">Metal-binding</keyword>
<dbReference type="InterPro" id="IPR010980">
    <property type="entry name" value="Cyt_c/b562"/>
</dbReference>
<organism evidence="9 10">
    <name type="scientific">Kingella potus</name>
    <dbReference type="NCBI Taxonomy" id="265175"/>
    <lineage>
        <taxon>Bacteria</taxon>
        <taxon>Pseudomonadati</taxon>
        <taxon>Pseudomonadota</taxon>
        <taxon>Betaproteobacteria</taxon>
        <taxon>Neisseriales</taxon>
        <taxon>Neisseriaceae</taxon>
        <taxon>Kingella</taxon>
    </lineage>
</organism>
<evidence type="ECO:0000256" key="4">
    <source>
        <dbReference type="ARBA" id="ARBA00022982"/>
    </source>
</evidence>
<accession>A0A377QYY0</accession>
<dbReference type="SUPFAM" id="SSF47175">
    <property type="entry name" value="Cytochromes"/>
    <property type="match status" value="1"/>
</dbReference>
<evidence type="ECO:0000256" key="3">
    <source>
        <dbReference type="ARBA" id="ARBA00022723"/>
    </source>
</evidence>
<evidence type="ECO:0000256" key="2">
    <source>
        <dbReference type="ARBA" id="ARBA00022617"/>
    </source>
</evidence>
<dbReference type="GO" id="GO:0005506">
    <property type="term" value="F:iron ion binding"/>
    <property type="evidence" value="ECO:0007669"/>
    <property type="project" value="InterPro"/>
</dbReference>
<proteinExistence type="predicted"/>
<dbReference type="InterPro" id="IPR002321">
    <property type="entry name" value="Cyt_c_II"/>
</dbReference>
<evidence type="ECO:0000313" key="9">
    <source>
        <dbReference type="EMBL" id="STR00217.1"/>
    </source>
</evidence>
<dbReference type="Pfam" id="PF01322">
    <property type="entry name" value="Cytochrom_C_2"/>
    <property type="match status" value="1"/>
</dbReference>
<dbReference type="Gene3D" id="1.20.120.10">
    <property type="entry name" value="Cytochrome c/b562"/>
    <property type="match status" value="1"/>
</dbReference>
<dbReference type="PIRSF" id="PIRSF000027">
    <property type="entry name" value="Cytc_c_prime"/>
    <property type="match status" value="1"/>
</dbReference>
<dbReference type="GO" id="GO:0042597">
    <property type="term" value="C:periplasmic space"/>
    <property type="evidence" value="ECO:0007669"/>
    <property type="project" value="InterPro"/>
</dbReference>
<feature type="binding site" description="covalent" evidence="7">
    <location>
        <position position="144"/>
    </location>
    <ligand>
        <name>heme c</name>
        <dbReference type="ChEBI" id="CHEBI:61717"/>
    </ligand>
</feature>
<dbReference type="InterPro" id="IPR012127">
    <property type="entry name" value="Cyt_c_prime"/>
</dbReference>
<keyword evidence="8" id="KW-0732">Signal</keyword>
<sequence>MNTRIPALLSAAALALALAACGGEPAEPKGGISARRTAAFKEMMPEFAEMGKTAKGDQAYDPDAFRAAAAVFAAKAQEPFLHFQNDPEGNGRALPQIWQQEEAFGRERDGFLAAVAELNAKAQKGNLQEIKAAYDAADASCQSCHRAYRRPR</sequence>
<protein>
    <submittedName>
        <fullName evidence="9">Cytochrome c</fullName>
    </submittedName>
</protein>
<keyword evidence="10" id="KW-1185">Reference proteome</keyword>
<feature type="chain" id="PRO_5016963174" evidence="8">
    <location>
        <begin position="23"/>
        <end position="152"/>
    </location>
</feature>
<dbReference type="OrthoDB" id="5520910at2"/>
<keyword evidence="4" id="KW-0249">Electron transport</keyword>
<evidence type="ECO:0000256" key="6">
    <source>
        <dbReference type="PIRSR" id="PIRSR000027-1"/>
    </source>
</evidence>
<gene>
    <name evidence="9" type="ORF">NCTC13336_00414</name>
</gene>
<dbReference type="AlphaFoldDB" id="A0A377QYY0"/>
<keyword evidence="1" id="KW-0813">Transport</keyword>